<dbReference type="Gene3D" id="3.40.50.720">
    <property type="entry name" value="NAD(P)-binding Rossmann-like Domain"/>
    <property type="match status" value="2"/>
</dbReference>
<organism evidence="8">
    <name type="scientific">marine metagenome</name>
    <dbReference type="NCBI Taxonomy" id="408172"/>
    <lineage>
        <taxon>unclassified sequences</taxon>
        <taxon>metagenomes</taxon>
        <taxon>ecological metagenomes</taxon>
    </lineage>
</organism>
<dbReference type="PRINTS" id="PR00335">
    <property type="entry name" value="KUPTAKETRKA"/>
</dbReference>
<evidence type="ECO:0000256" key="4">
    <source>
        <dbReference type="ARBA" id="ARBA00023027"/>
    </source>
</evidence>
<evidence type="ECO:0000313" key="8">
    <source>
        <dbReference type="EMBL" id="SUZ54674.1"/>
    </source>
</evidence>
<dbReference type="NCBIfam" id="NF007031">
    <property type="entry name" value="PRK09496.1-2"/>
    <property type="match status" value="1"/>
</dbReference>
<dbReference type="PROSITE" id="PS51201">
    <property type="entry name" value="RCK_N"/>
    <property type="match status" value="2"/>
</dbReference>
<dbReference type="GO" id="GO:0005886">
    <property type="term" value="C:plasma membrane"/>
    <property type="evidence" value="ECO:0007669"/>
    <property type="project" value="InterPro"/>
</dbReference>
<sequence length="453" mass="49948">MKIIIAGTGEVGFHLSKLLAQEEHDIVIIDNNEKALERASKNLDVSTIKGDATSLRVLENARAGRCDLLIAVTSSQQVNILACTMGKSFGVKKCIARISNTELLHKKDTFDLESIGIDKVIYPETLGANEIKTLLKESAATDTVEFDGGLLYLIGIMIDDNSALKDKTLAETAHLNPDIDFTTVAIVRDKTGEIKNETIIPRSNNIFKEGDHAYFVAKSNQGIDRVLSLTGKKHASIKNIMIYGGSDLAYITAKHLSKKYNIKLICEDRENCEKLADNLPNVMVLNGNGADVNFLMDEGLDEMDAFLALSNETEKNILAALAAKESGVKKTISQVENIDYIPLAQNMGVNTTINIKYLAANFIFKYIREDEVINFSLLQGVDAEVVEVEVKENSEALTNKLKDLDFPKSGVVGGVIRNNKPLLPRGDFEFEVKDRVIIVSKHESLHSIESMFK</sequence>
<name>A0A381NKM4_9ZZZZ</name>
<gene>
    <name evidence="8" type="ORF">METZ01_LOCUS7528</name>
</gene>
<evidence type="ECO:0000256" key="3">
    <source>
        <dbReference type="ARBA" id="ARBA00022958"/>
    </source>
</evidence>
<dbReference type="SUPFAM" id="SSF116726">
    <property type="entry name" value="TrkA C-terminal domain-like"/>
    <property type="match status" value="2"/>
</dbReference>
<feature type="domain" description="RCK N-terminal" evidence="6">
    <location>
        <begin position="1"/>
        <end position="121"/>
    </location>
</feature>
<dbReference type="NCBIfam" id="NF007038">
    <property type="entry name" value="PRK09496.2-6"/>
    <property type="match status" value="1"/>
</dbReference>
<reference evidence="8" key="1">
    <citation type="submission" date="2018-05" db="EMBL/GenBank/DDBJ databases">
        <authorList>
            <person name="Lanie J.A."/>
            <person name="Ng W.-L."/>
            <person name="Kazmierczak K.M."/>
            <person name="Andrzejewski T.M."/>
            <person name="Davidsen T.M."/>
            <person name="Wayne K.J."/>
            <person name="Tettelin H."/>
            <person name="Glass J.I."/>
            <person name="Rusch D."/>
            <person name="Podicherti R."/>
            <person name="Tsui H.-C.T."/>
            <person name="Winkler M.E."/>
        </authorList>
    </citation>
    <scope>NUCLEOTIDE SEQUENCE</scope>
</reference>
<evidence type="ECO:0000256" key="5">
    <source>
        <dbReference type="ARBA" id="ARBA00023065"/>
    </source>
</evidence>
<feature type="domain" description="RCK C-terminal" evidence="7">
    <location>
        <begin position="373"/>
        <end position="453"/>
    </location>
</feature>
<evidence type="ECO:0008006" key="9">
    <source>
        <dbReference type="Google" id="ProtNLM"/>
    </source>
</evidence>
<keyword evidence="3" id="KW-0630">Potassium</keyword>
<dbReference type="InterPro" id="IPR006037">
    <property type="entry name" value="RCK_C"/>
</dbReference>
<dbReference type="InterPro" id="IPR050721">
    <property type="entry name" value="Trk_Ktr_HKT_K-transport"/>
</dbReference>
<dbReference type="Pfam" id="PF02254">
    <property type="entry name" value="TrkA_N"/>
    <property type="match status" value="2"/>
</dbReference>
<dbReference type="SUPFAM" id="SSF51735">
    <property type="entry name" value="NAD(P)-binding Rossmann-fold domains"/>
    <property type="match status" value="2"/>
</dbReference>
<dbReference type="Gene3D" id="3.30.70.1450">
    <property type="entry name" value="Regulator of K+ conductance, C-terminal domain"/>
    <property type="match status" value="2"/>
</dbReference>
<dbReference type="InterPro" id="IPR036291">
    <property type="entry name" value="NAD(P)-bd_dom_sf"/>
</dbReference>
<dbReference type="GO" id="GO:0015079">
    <property type="term" value="F:potassium ion transmembrane transporter activity"/>
    <property type="evidence" value="ECO:0007669"/>
    <property type="project" value="InterPro"/>
</dbReference>
<dbReference type="InterPro" id="IPR006036">
    <property type="entry name" value="K_uptake_TrkA"/>
</dbReference>
<dbReference type="PANTHER" id="PTHR43833">
    <property type="entry name" value="POTASSIUM CHANNEL PROTEIN 2-RELATED-RELATED"/>
    <property type="match status" value="1"/>
</dbReference>
<dbReference type="PANTHER" id="PTHR43833:SF5">
    <property type="entry name" value="TRK SYSTEM POTASSIUM UPTAKE PROTEIN TRKA"/>
    <property type="match status" value="1"/>
</dbReference>
<evidence type="ECO:0000256" key="1">
    <source>
        <dbReference type="ARBA" id="ARBA00022448"/>
    </source>
</evidence>
<keyword evidence="4" id="KW-0520">NAD</keyword>
<dbReference type="PROSITE" id="PS51202">
    <property type="entry name" value="RCK_C"/>
    <property type="match status" value="2"/>
</dbReference>
<dbReference type="NCBIfam" id="NF007039">
    <property type="entry name" value="PRK09496.3-2"/>
    <property type="match status" value="1"/>
</dbReference>
<keyword evidence="2" id="KW-0633">Potassium transport</keyword>
<protein>
    <recommendedName>
        <fullName evidence="9">Trk system potassium uptake protein TrkA</fullName>
    </recommendedName>
</protein>
<proteinExistence type="predicted"/>
<dbReference type="EMBL" id="UINC01000401">
    <property type="protein sequence ID" value="SUZ54674.1"/>
    <property type="molecule type" value="Genomic_DNA"/>
</dbReference>
<feature type="domain" description="RCK N-terminal" evidence="6">
    <location>
        <begin position="237"/>
        <end position="355"/>
    </location>
</feature>
<keyword evidence="5" id="KW-0406">Ion transport</keyword>
<dbReference type="AlphaFoldDB" id="A0A381NKM4"/>
<evidence type="ECO:0000259" key="7">
    <source>
        <dbReference type="PROSITE" id="PS51202"/>
    </source>
</evidence>
<dbReference type="InterPro" id="IPR003148">
    <property type="entry name" value="RCK_N"/>
</dbReference>
<evidence type="ECO:0000256" key="2">
    <source>
        <dbReference type="ARBA" id="ARBA00022538"/>
    </source>
</evidence>
<keyword evidence="1" id="KW-0813">Transport</keyword>
<accession>A0A381NKM4</accession>
<evidence type="ECO:0000259" key="6">
    <source>
        <dbReference type="PROSITE" id="PS51201"/>
    </source>
</evidence>
<dbReference type="Pfam" id="PF02080">
    <property type="entry name" value="TrkA_C"/>
    <property type="match status" value="1"/>
</dbReference>
<dbReference type="InterPro" id="IPR036721">
    <property type="entry name" value="RCK_C_sf"/>
</dbReference>
<feature type="domain" description="RCK C-terminal" evidence="7">
    <location>
        <begin position="141"/>
        <end position="232"/>
    </location>
</feature>